<evidence type="ECO:0000313" key="4">
    <source>
        <dbReference type="EMBL" id="RDI29422.1"/>
    </source>
</evidence>
<dbReference type="AlphaFoldDB" id="A0A370FNX0"/>
<dbReference type="RefSeq" id="WP_114802207.1">
    <property type="nucleotide sequence ID" value="NZ_QQAV01000001.1"/>
</dbReference>
<dbReference type="GO" id="GO:0046872">
    <property type="term" value="F:metal ion binding"/>
    <property type="evidence" value="ECO:0007669"/>
    <property type="project" value="UniProtKB-UniRule"/>
</dbReference>
<dbReference type="Gene3D" id="3.30.1330.160">
    <property type="entry name" value="Cyanuric acid hydrolase/Barbituras, RU C"/>
    <property type="match status" value="1"/>
</dbReference>
<dbReference type="STRING" id="433924.NS331_17750"/>
<gene>
    <name evidence="4" type="ORF">DFR41_1011178</name>
</gene>
<feature type="binding site" evidence="3">
    <location>
        <position position="64"/>
    </location>
    <ligand>
        <name>substrate</name>
    </ligand>
</feature>
<comment type="subunit">
    <text evidence="3">Homotetramer.</text>
</comment>
<dbReference type="Gene3D" id="3.30.1330.170">
    <property type="entry name" value="Cyanuric acid hydrolase/Barbiturase, RU A"/>
    <property type="match status" value="1"/>
</dbReference>
<feature type="region of interest" description="RU A" evidence="3">
    <location>
        <begin position="1"/>
        <end position="138"/>
    </location>
</feature>
<proteinExistence type="inferred from homology"/>
<feature type="binding site" evidence="3">
    <location>
        <position position="396"/>
    </location>
    <ligand>
        <name>Mg(2+)</name>
        <dbReference type="ChEBI" id="CHEBI:18420"/>
        <note>structural</note>
    </ligand>
</feature>
<dbReference type="Pfam" id="PF09663">
    <property type="entry name" value="Amido_AtzD_TrzD"/>
    <property type="match status" value="1"/>
</dbReference>
<feature type="active site" description="Nucleophile" evidence="3">
    <location>
        <position position="274"/>
    </location>
</feature>
<comment type="domain">
    <text evidence="3">The monomer structure is formed from three repeating units (RUs) that share the same structure as one another. The monomer and the active site possess nearly threefold rotational symmetry, to the extent that the active site possesses three potential Ser-Lys catalytic dyads, but one of the 3 active site surfaces varies in composition suggesting it is involved in confering substrate specificity.</text>
</comment>
<feature type="active site" evidence="3">
    <location>
        <position position="204"/>
    </location>
</feature>
<feature type="binding site" evidence="3">
    <location>
        <begin position="390"/>
        <end position="391"/>
    </location>
    <ligand>
        <name>substrate</name>
    </ligand>
</feature>
<feature type="binding site" evidence="3">
    <location>
        <position position="344"/>
    </location>
    <ligand>
        <name>Mg(2+)</name>
        <dbReference type="ChEBI" id="CHEBI:18420"/>
        <note>structural</note>
    </ligand>
</feature>
<comment type="function">
    <text evidence="3">Cyclic amide hydrolase of unknown substrate specificity. Catalyzes the hydrolytic ring-opening of a cyclic amide. Does not act on cyanuric acid nor barbituric acid.</text>
</comment>
<comment type="similarity">
    <text evidence="1 3">Belongs to the cyclic amide hydrolase (CyAH) family.</text>
</comment>
<dbReference type="EMBL" id="QQAV01000001">
    <property type="protein sequence ID" value="RDI29422.1"/>
    <property type="molecule type" value="Genomic_DNA"/>
</dbReference>
<reference evidence="4 5" key="1">
    <citation type="submission" date="2018-07" db="EMBL/GenBank/DDBJ databases">
        <title>Genomic Encyclopedia of Type Strains, Phase IV (KMG-IV): sequencing the most valuable type-strain genomes for metagenomic binning, comparative biology and taxonomic classification.</title>
        <authorList>
            <person name="Goeker M."/>
        </authorList>
    </citation>
    <scope>NUCLEOTIDE SEQUENCE [LARGE SCALE GENOMIC DNA]</scope>
    <source>
        <strain evidence="4 5">DSM 21352</strain>
    </source>
</reference>
<dbReference type="InterPro" id="IPR043006">
    <property type="entry name" value="AtzD/Barbiturase_RUB"/>
</dbReference>
<name>A0A370FNX0_9BURK</name>
<organism evidence="4 5">
    <name type="scientific">Pseudacidovorax intermedius</name>
    <dbReference type="NCBI Taxonomy" id="433924"/>
    <lineage>
        <taxon>Bacteria</taxon>
        <taxon>Pseudomonadati</taxon>
        <taxon>Pseudomonadota</taxon>
        <taxon>Betaproteobacteria</taxon>
        <taxon>Burkholderiales</taxon>
        <taxon>Comamonadaceae</taxon>
        <taxon>Pseudacidovorax</taxon>
    </lineage>
</organism>
<dbReference type="InterPro" id="IPR043008">
    <property type="entry name" value="AtzD/Barbiturase_RUA"/>
</dbReference>
<protein>
    <recommendedName>
        <fullName evidence="3">Cyclic amide hydrolase</fullName>
        <shortName evidence="3">CyAH</shortName>
        <ecNumber evidence="3">3.5.2.-</ecNumber>
    </recommendedName>
    <alternativeName>
        <fullName evidence="3">Ring-opening amidohydrolase</fullName>
    </alternativeName>
</protein>
<dbReference type="EC" id="3.5.2.-" evidence="3"/>
<dbReference type="InterPro" id="IPR043007">
    <property type="entry name" value="AtzD/Barbiturase_RUC"/>
</dbReference>
<feature type="binding site" evidence="3">
    <location>
        <begin position="95"/>
        <end position="96"/>
    </location>
    <ligand>
        <name>substrate</name>
    </ligand>
</feature>
<feature type="binding site" evidence="3">
    <location>
        <position position="398"/>
    </location>
    <ligand>
        <name>Mg(2+)</name>
        <dbReference type="ChEBI" id="CHEBI:18420"/>
        <note>structural</note>
    </ligand>
</feature>
<feature type="binding site" evidence="3">
    <location>
        <position position="393"/>
    </location>
    <ligand>
        <name>Mg(2+)</name>
        <dbReference type="ChEBI" id="CHEBI:18420"/>
        <note>structural</note>
    </ligand>
</feature>
<feature type="region of interest" description="RU C" evidence="3">
    <location>
        <begin position="297"/>
        <end position="411"/>
    </location>
</feature>
<dbReference type="OrthoDB" id="569708at2"/>
<evidence type="ECO:0000256" key="2">
    <source>
        <dbReference type="ARBA" id="ARBA00022801"/>
    </source>
</evidence>
<evidence type="ECO:0000256" key="3">
    <source>
        <dbReference type="HAMAP-Rule" id="MF_01989"/>
    </source>
</evidence>
<keyword evidence="5" id="KW-1185">Reference proteome</keyword>
<feature type="binding site" evidence="3">
    <location>
        <position position="401"/>
    </location>
    <ligand>
        <name>Mg(2+)</name>
        <dbReference type="ChEBI" id="CHEBI:18420"/>
        <note>structural</note>
    </ligand>
</feature>
<feature type="binding site" evidence="3">
    <location>
        <begin position="274"/>
        <end position="275"/>
    </location>
    <ligand>
        <name>substrate</name>
    </ligand>
</feature>
<keyword evidence="2 3" id="KW-0378">Hydrolase</keyword>
<feature type="binding site" evidence="3">
    <location>
        <position position="397"/>
    </location>
    <ligand>
        <name>Mg(2+)</name>
        <dbReference type="ChEBI" id="CHEBI:18420"/>
        <note>structural</note>
    </ligand>
</feature>
<dbReference type="NCBIfam" id="TIGR02714">
    <property type="entry name" value="amido_AtzD_TrzD"/>
    <property type="match status" value="1"/>
</dbReference>
<feature type="binding site" evidence="3">
    <location>
        <position position="371"/>
    </location>
    <ligand>
        <name>substrate</name>
    </ligand>
</feature>
<keyword evidence="3" id="KW-0460">Magnesium</keyword>
<dbReference type="Gene3D" id="3.30.1330.180">
    <property type="entry name" value="Cyanuric acid hydrolase/Barbiturase, RU B"/>
    <property type="match status" value="1"/>
</dbReference>
<dbReference type="InterPro" id="IPR014086">
    <property type="entry name" value="AtzD/Barbiturase"/>
</dbReference>
<feature type="binding site" evidence="3">
    <location>
        <position position="236"/>
    </location>
    <ligand>
        <name>substrate</name>
    </ligand>
</feature>
<accession>A0A370FNX0</accession>
<sequence length="411" mass="42387">MTSAPLSTPAHLRPQLAVHRLGMAHPGDLSALAALFDAGTMAADEVVAVIGKTEGNGGVNDFTRGYFTQSLMQLLAERTGRPAEAIWRELPCVLSGGTEGVLSPHYVVFSRRMVPADAGCSGGSHVVERETRIAPGTAADTDAPARREAVAPGALAIGTAFSPPTPAQDIGRWTHVRAVAHAVRAAMDQAGIDRPEDVAFVQLKCPCVTSARAQAAVAAGHTVLTADPGRSMAFARAAGAFGAAIALGELPDDPALEGAMLRDFDRFSARASVSSGVEVSANEVIVLGHSARWQGPLRMGCAPMRDALDIAAVGEALRPLGLQATPQLPADQATRVAAVFVKCEPDRRGQVRGTRHTMLDDTDINAQRHIRGAVGGLVAGVLGDGRLFVSGGAEHQGPDGGGLVAVIADVG</sequence>
<dbReference type="Proteomes" id="UP000255265">
    <property type="component" value="Unassembled WGS sequence"/>
</dbReference>
<evidence type="ECO:0000256" key="1">
    <source>
        <dbReference type="ARBA" id="ARBA00010947"/>
    </source>
</evidence>
<dbReference type="GO" id="GO:0016812">
    <property type="term" value="F:hydrolase activity, acting on carbon-nitrogen (but not peptide) bonds, in cyclic amides"/>
    <property type="evidence" value="ECO:0007669"/>
    <property type="project" value="UniProtKB-UniRule"/>
</dbReference>
<keyword evidence="3" id="KW-0479">Metal-binding</keyword>
<dbReference type="HAMAP" id="MF_01989">
    <property type="entry name" value="Cyc_amidohydrol"/>
    <property type="match status" value="1"/>
</dbReference>
<comment type="caution">
    <text evidence="3">Lacks conserved residue(s) required for the propagation of feature annotation.</text>
</comment>
<comment type="caution">
    <text evidence="4">The sequence shown here is derived from an EMBL/GenBank/DDBJ whole genome shotgun (WGS) entry which is preliminary data.</text>
</comment>
<evidence type="ECO:0000313" key="5">
    <source>
        <dbReference type="Proteomes" id="UP000255265"/>
    </source>
</evidence>